<evidence type="ECO:0000256" key="8">
    <source>
        <dbReference type="ARBA" id="ARBA00023157"/>
    </source>
</evidence>
<evidence type="ECO:0000313" key="15">
    <source>
        <dbReference type="Proteomes" id="UP000007267"/>
    </source>
</evidence>
<dbReference type="GeneTree" id="ENSGT00390000017614"/>
<dbReference type="FunFam" id="1.10.530.10:FF:000026">
    <property type="entry name" value="Lysozyme g"/>
    <property type="match status" value="1"/>
</dbReference>
<dbReference type="PANTHER" id="PTHR31698">
    <property type="entry name" value="LYSOZYME G FAMILY MEMBER"/>
    <property type="match status" value="1"/>
</dbReference>
<reference evidence="15" key="1">
    <citation type="submission" date="2011-10" db="EMBL/GenBank/DDBJ databases">
        <authorList>
            <consortium name="Soft-shell Turtle Genome Consortium"/>
        </authorList>
    </citation>
    <scope>NUCLEOTIDE SEQUENCE [LARGE SCALE GENOMIC DNA]</scope>
    <source>
        <strain evidence="15">Daiwa-1</strain>
    </source>
</reference>
<evidence type="ECO:0000256" key="6">
    <source>
        <dbReference type="ARBA" id="ARBA00022638"/>
    </source>
</evidence>
<dbReference type="GO" id="GO:0003796">
    <property type="term" value="F:lysozyme activity"/>
    <property type="evidence" value="ECO:0007669"/>
    <property type="project" value="UniProtKB-UniRule"/>
</dbReference>
<dbReference type="EC" id="3.2.1.17" evidence="3 10"/>
<dbReference type="GO" id="GO:0009253">
    <property type="term" value="P:peptidoglycan catabolic process"/>
    <property type="evidence" value="ECO:0007669"/>
    <property type="project" value="InterPro"/>
</dbReference>
<evidence type="ECO:0000259" key="13">
    <source>
        <dbReference type="Pfam" id="PF01464"/>
    </source>
</evidence>
<feature type="active site" evidence="11">
    <location>
        <position position="82"/>
    </location>
</feature>
<dbReference type="CDD" id="cd01021">
    <property type="entry name" value="GEWL"/>
    <property type="match status" value="1"/>
</dbReference>
<dbReference type="HOGENOM" id="CLU_089081_1_0_1"/>
<evidence type="ECO:0000256" key="12">
    <source>
        <dbReference type="SAM" id="MobiDB-lite"/>
    </source>
</evidence>
<dbReference type="GO" id="GO:0005576">
    <property type="term" value="C:extracellular region"/>
    <property type="evidence" value="ECO:0007669"/>
    <property type="project" value="TreeGrafter"/>
</dbReference>
<accession>K7FY34</accession>
<dbReference type="KEGG" id="pss:102446023"/>
<evidence type="ECO:0000256" key="1">
    <source>
        <dbReference type="ARBA" id="ARBA00000632"/>
    </source>
</evidence>
<organism evidence="14 15">
    <name type="scientific">Pelodiscus sinensis</name>
    <name type="common">Chinese softshell turtle</name>
    <name type="synonym">Trionyx sinensis</name>
    <dbReference type="NCBI Taxonomy" id="13735"/>
    <lineage>
        <taxon>Eukaryota</taxon>
        <taxon>Metazoa</taxon>
        <taxon>Chordata</taxon>
        <taxon>Craniata</taxon>
        <taxon>Vertebrata</taxon>
        <taxon>Euteleostomi</taxon>
        <taxon>Archelosauria</taxon>
        <taxon>Testudinata</taxon>
        <taxon>Testudines</taxon>
        <taxon>Cryptodira</taxon>
        <taxon>Trionychia</taxon>
        <taxon>Trionychidae</taxon>
        <taxon>Pelodiscus</taxon>
    </lineage>
</organism>
<name>K7FY34_PELSI</name>
<feature type="region of interest" description="Disordered" evidence="12">
    <location>
        <begin position="1"/>
        <end position="35"/>
    </location>
</feature>
<keyword evidence="8" id="KW-1015">Disulfide bond</keyword>
<dbReference type="InterPro" id="IPR023346">
    <property type="entry name" value="Lysozyme-like_dom_sf"/>
</dbReference>
<keyword evidence="15" id="KW-1185">Reference proteome</keyword>
<dbReference type="eggNOG" id="ENOG502RZXI">
    <property type="taxonomic scope" value="Eukaryota"/>
</dbReference>
<comment type="similarity">
    <text evidence="2 10">Belongs to the glycosyl hydrolase 23 family.</text>
</comment>
<dbReference type="OMA" id="MICKVAN"/>
<proteinExistence type="inferred from homology"/>
<dbReference type="RefSeq" id="XP_006137477.1">
    <property type="nucleotide sequence ID" value="XM_006137415.3"/>
</dbReference>
<dbReference type="Ensembl" id="ENSPSIT00000013006.1">
    <property type="protein sequence ID" value="ENSPSIP00000012944.1"/>
    <property type="gene ID" value="ENSPSIG00000011650.1"/>
</dbReference>
<dbReference type="AlphaFoldDB" id="K7FY34"/>
<evidence type="ECO:0000256" key="7">
    <source>
        <dbReference type="ARBA" id="ARBA00022801"/>
    </source>
</evidence>
<dbReference type="RefSeq" id="XP_006137478.1">
    <property type="nucleotide sequence ID" value="XM_006137416.3"/>
</dbReference>
<evidence type="ECO:0000256" key="10">
    <source>
        <dbReference type="PIRNR" id="PIRNR001065"/>
    </source>
</evidence>
<keyword evidence="7 10" id="KW-0378">Hydrolase</keyword>
<protein>
    <recommendedName>
        <fullName evidence="4 10">Lysozyme g</fullName>
        <ecNumber evidence="3 10">3.2.1.17</ecNumber>
    </recommendedName>
</protein>
<keyword evidence="6" id="KW-0081">Bacteriolytic enzyme</keyword>
<dbReference type="EMBL" id="AGCU01191800">
    <property type="status" value="NOT_ANNOTATED_CDS"/>
    <property type="molecule type" value="Genomic_DNA"/>
</dbReference>
<evidence type="ECO:0000256" key="2">
    <source>
        <dbReference type="ARBA" id="ARBA00008902"/>
    </source>
</evidence>
<feature type="compositionally biased region" description="Polar residues" evidence="12">
    <location>
        <begin position="15"/>
        <end position="30"/>
    </location>
</feature>
<keyword evidence="5" id="KW-0929">Antimicrobial</keyword>
<dbReference type="InterPro" id="IPR008258">
    <property type="entry name" value="Transglycosylase_SLT_dom_1"/>
</dbReference>
<evidence type="ECO:0000256" key="9">
    <source>
        <dbReference type="ARBA" id="ARBA00023295"/>
    </source>
</evidence>
<dbReference type="Gene3D" id="1.10.530.10">
    <property type="match status" value="1"/>
</dbReference>
<dbReference type="GO" id="GO:0031640">
    <property type="term" value="P:killing of cells of another organism"/>
    <property type="evidence" value="ECO:0007669"/>
    <property type="project" value="UniProtKB-KW"/>
</dbReference>
<dbReference type="InterPro" id="IPR002152">
    <property type="entry name" value="Glyco_hydro_23"/>
</dbReference>
<dbReference type="SUPFAM" id="SSF53955">
    <property type="entry name" value="Lysozyme-like"/>
    <property type="match status" value="1"/>
</dbReference>
<dbReference type="EMBL" id="AGCU01191799">
    <property type="status" value="NOT_ANNOTATED_CDS"/>
    <property type="molecule type" value="Genomic_DNA"/>
</dbReference>
<feature type="active site" evidence="11">
    <location>
        <position position="95"/>
    </location>
</feature>
<dbReference type="OrthoDB" id="10021790at2759"/>
<keyword evidence="9 10" id="KW-0326">Glycosidase</keyword>
<dbReference type="RefSeq" id="XP_006137476.1">
    <property type="nucleotide sequence ID" value="XM_006137414.3"/>
</dbReference>
<evidence type="ECO:0000256" key="3">
    <source>
        <dbReference type="ARBA" id="ARBA00012732"/>
    </source>
</evidence>
<reference evidence="14" key="3">
    <citation type="submission" date="2025-08" db="UniProtKB">
        <authorList>
            <consortium name="Ensembl"/>
        </authorList>
    </citation>
    <scope>IDENTIFICATION</scope>
</reference>
<dbReference type="GO" id="GO:0050830">
    <property type="term" value="P:defense response to Gram-positive bacterium"/>
    <property type="evidence" value="ECO:0007669"/>
    <property type="project" value="TreeGrafter"/>
</dbReference>
<evidence type="ECO:0000256" key="11">
    <source>
        <dbReference type="PIRSR" id="PIRSR001065-1"/>
    </source>
</evidence>
<dbReference type="GeneID" id="102446023"/>
<evidence type="ECO:0000256" key="5">
    <source>
        <dbReference type="ARBA" id="ARBA00022529"/>
    </source>
</evidence>
<reference evidence="14" key="4">
    <citation type="submission" date="2025-09" db="UniProtKB">
        <authorList>
            <consortium name="Ensembl"/>
        </authorList>
    </citation>
    <scope>IDENTIFICATION</scope>
</reference>
<comment type="catalytic activity">
    <reaction evidence="1 10">
        <text>Hydrolysis of (1-&gt;4)-beta-linkages between N-acetylmuramic acid and N-acetyl-D-glucosamine residues in a peptidoglycan and between N-acetyl-D-glucosamine residues in chitodextrins.</text>
        <dbReference type="EC" id="3.2.1.17"/>
    </reaction>
</comment>
<dbReference type="Pfam" id="PF01464">
    <property type="entry name" value="SLT"/>
    <property type="match status" value="1"/>
</dbReference>
<dbReference type="Proteomes" id="UP000007267">
    <property type="component" value="Unassembled WGS sequence"/>
</dbReference>
<dbReference type="PANTHER" id="PTHR31698:SF8">
    <property type="entry name" value="LYSOZYME G-RELATED"/>
    <property type="match status" value="1"/>
</dbReference>
<reference evidence="15" key="2">
    <citation type="journal article" date="2013" name="Nat. Genet.">
        <title>The draft genomes of soft-shell turtle and green sea turtle yield insights into the development and evolution of the turtle-specific body plan.</title>
        <authorList>
            <person name="Wang Z."/>
            <person name="Pascual-Anaya J."/>
            <person name="Zadissa A."/>
            <person name="Li W."/>
            <person name="Niimura Y."/>
            <person name="Huang Z."/>
            <person name="Li C."/>
            <person name="White S."/>
            <person name="Xiong Z."/>
            <person name="Fang D."/>
            <person name="Wang B."/>
            <person name="Ming Y."/>
            <person name="Chen Y."/>
            <person name="Zheng Y."/>
            <person name="Kuraku S."/>
            <person name="Pignatelli M."/>
            <person name="Herrero J."/>
            <person name="Beal K."/>
            <person name="Nozawa M."/>
            <person name="Li Q."/>
            <person name="Wang J."/>
            <person name="Zhang H."/>
            <person name="Yu L."/>
            <person name="Shigenobu S."/>
            <person name="Wang J."/>
            <person name="Liu J."/>
            <person name="Flicek P."/>
            <person name="Searle S."/>
            <person name="Wang J."/>
            <person name="Kuratani S."/>
            <person name="Yin Y."/>
            <person name="Aken B."/>
            <person name="Zhang G."/>
            <person name="Irie N."/>
        </authorList>
    </citation>
    <scope>NUCLEOTIDE SEQUENCE [LARGE SCALE GENOMIC DNA]</scope>
    <source>
        <strain evidence="15">Daiwa-1</strain>
    </source>
</reference>
<dbReference type="PRINTS" id="PR00749">
    <property type="entry name" value="LYSOZYMEG"/>
</dbReference>
<dbReference type="PIRSF" id="PIRSF001065">
    <property type="entry name" value="Lysozyme_g"/>
    <property type="match status" value="1"/>
</dbReference>
<evidence type="ECO:0000256" key="4">
    <source>
        <dbReference type="ARBA" id="ARBA00016485"/>
    </source>
</evidence>
<sequence>MGLTGSSESEIECNGNINDVDTTGASSTTARPEGLNYSGVRASEEIARKDLDRMKGYKPMIISAARKHNMDPAVIAGIISRESHAGHVLENGWGDHGNAFGLMQVDKRYHTPVGSWNSQEHLDQGTGILADMINTIEDKFPEWTTEQQLKGGISAYNTGPGNVHNYPGVDNGTTHQDYANDVVARAKFYKRNGY</sequence>
<evidence type="ECO:0000313" key="14">
    <source>
        <dbReference type="Ensembl" id="ENSPSIP00000012944.1"/>
    </source>
</evidence>
<feature type="domain" description="Transglycosylase SLT" evidence="13">
    <location>
        <begin position="60"/>
        <end position="167"/>
    </location>
</feature>